<gene>
    <name evidence="2" type="ORF">PDIGIT_LOCUS10829</name>
</gene>
<feature type="chain" id="PRO_5040832032" evidence="1">
    <location>
        <begin position="17"/>
        <end position="162"/>
    </location>
</feature>
<dbReference type="Proteomes" id="UP001152607">
    <property type="component" value="Unassembled WGS sequence"/>
</dbReference>
<reference evidence="2" key="1">
    <citation type="submission" date="2023-01" db="EMBL/GenBank/DDBJ databases">
        <authorList>
            <person name="Van Ghelder C."/>
            <person name="Rancurel C."/>
        </authorList>
    </citation>
    <scope>NUCLEOTIDE SEQUENCE</scope>
    <source>
        <strain evidence="2">CNCM I-4278</strain>
    </source>
</reference>
<name>A0A9W4XMT3_9PLEO</name>
<sequence length="162" mass="17837">MVSFLSLALLASSTLASPLLPRQVDIPENWDWQVTNWEAGCSRSGCYYHFNLTVPSINNQLGVLASCRGYEQGYDNSFTIPSVYEDCTTLAGRNNRAAAKLGPRVHDGNGFGPKEIWVSFSYEAAEGAPTYNWSGPHEAKYNQFVSPPLNFTMTATEVFGVL</sequence>
<proteinExistence type="predicted"/>
<evidence type="ECO:0000313" key="3">
    <source>
        <dbReference type="Proteomes" id="UP001152607"/>
    </source>
</evidence>
<comment type="caution">
    <text evidence="2">The sequence shown here is derived from an EMBL/GenBank/DDBJ whole genome shotgun (WGS) entry which is preliminary data.</text>
</comment>
<keyword evidence="1" id="KW-0732">Signal</keyword>
<accession>A0A9W4XMT3</accession>
<dbReference type="OrthoDB" id="3508922at2759"/>
<organism evidence="2 3">
    <name type="scientific">Periconia digitata</name>
    <dbReference type="NCBI Taxonomy" id="1303443"/>
    <lineage>
        <taxon>Eukaryota</taxon>
        <taxon>Fungi</taxon>
        <taxon>Dikarya</taxon>
        <taxon>Ascomycota</taxon>
        <taxon>Pezizomycotina</taxon>
        <taxon>Dothideomycetes</taxon>
        <taxon>Pleosporomycetidae</taxon>
        <taxon>Pleosporales</taxon>
        <taxon>Massarineae</taxon>
        <taxon>Periconiaceae</taxon>
        <taxon>Periconia</taxon>
    </lineage>
</organism>
<protein>
    <submittedName>
        <fullName evidence="2">Uncharacterized protein</fullName>
    </submittedName>
</protein>
<evidence type="ECO:0000256" key="1">
    <source>
        <dbReference type="SAM" id="SignalP"/>
    </source>
</evidence>
<keyword evidence="3" id="KW-1185">Reference proteome</keyword>
<feature type="signal peptide" evidence="1">
    <location>
        <begin position="1"/>
        <end position="16"/>
    </location>
</feature>
<dbReference type="EMBL" id="CAOQHR010000007">
    <property type="protein sequence ID" value="CAI6337714.1"/>
    <property type="molecule type" value="Genomic_DNA"/>
</dbReference>
<evidence type="ECO:0000313" key="2">
    <source>
        <dbReference type="EMBL" id="CAI6337714.1"/>
    </source>
</evidence>
<dbReference type="AlphaFoldDB" id="A0A9W4XMT3"/>